<accession>A0ABV1F9M4</accession>
<comment type="caution">
    <text evidence="1">The sequence shown here is derived from an EMBL/GenBank/DDBJ whole genome shotgun (WGS) entry which is preliminary data.</text>
</comment>
<sequence>MKLFNTFASLTVSAISHSNRNRTLKQINRLNSENRNLRNIGKTSACNLIPEYSLIGNLCISGGTSESRRSLLIENCKQAISTGQPVVILHENNKTLETELTTLSGQPNYFRVINECNPFYEPLKNLTPQQIASIVSDSSSDEHKISDSGLAYLKAIATLLIKCNITPYIRKLSTCPHNSIHNIITTAEQSGIITSNDADYIRNDIMLGSSERVPIEYFFDNLLREGNIICEKTNLVRSTSISDCVKNAGLISININSSSYSTLLALISSELEMLKTSNTNIRLILEATSISTCKALKNVINNSSNNVLWTIVTDDIGLFVSNEKTDIEKLLASSHRAILFNHGIRSSEAISCELGEYDYIEANTSNAGNTGLGEFGFHFGTNKTIKPEHKRERVVKAEEIEKLSPNEFIMLDNHLGSLFKGRMA</sequence>
<proteinExistence type="predicted"/>
<dbReference type="Proteomes" id="UP001490816">
    <property type="component" value="Unassembled WGS sequence"/>
</dbReference>
<dbReference type="EMBL" id="JBBMEZ010000016">
    <property type="protein sequence ID" value="MEQ2470058.1"/>
    <property type="molecule type" value="Genomic_DNA"/>
</dbReference>
<reference evidence="1 2" key="1">
    <citation type="submission" date="2024-03" db="EMBL/GenBank/DDBJ databases">
        <title>Human intestinal bacterial collection.</title>
        <authorList>
            <person name="Pauvert C."/>
            <person name="Hitch T.C.A."/>
            <person name="Clavel T."/>
        </authorList>
    </citation>
    <scope>NUCLEOTIDE SEQUENCE [LARGE SCALE GENOMIC DNA]</scope>
    <source>
        <strain evidence="1 2">CLA-JM-H38</strain>
    </source>
</reference>
<dbReference type="RefSeq" id="WP_117949734.1">
    <property type="nucleotide sequence ID" value="NZ_JBBMEZ010000016.1"/>
</dbReference>
<organism evidence="1 2">
    <name type="scientific">Ruminococcoides intestinale</name>
    <dbReference type="NCBI Taxonomy" id="3133162"/>
    <lineage>
        <taxon>Bacteria</taxon>
        <taxon>Bacillati</taxon>
        <taxon>Bacillota</taxon>
        <taxon>Clostridia</taxon>
        <taxon>Eubacteriales</taxon>
        <taxon>Oscillospiraceae</taxon>
        <taxon>Ruminococcoides</taxon>
    </lineage>
</organism>
<evidence type="ECO:0000313" key="1">
    <source>
        <dbReference type="EMBL" id="MEQ2470058.1"/>
    </source>
</evidence>
<name>A0ABV1F9M4_9FIRM</name>
<keyword evidence="2" id="KW-1185">Reference proteome</keyword>
<evidence type="ECO:0000313" key="2">
    <source>
        <dbReference type="Proteomes" id="UP001490816"/>
    </source>
</evidence>
<protein>
    <submittedName>
        <fullName evidence="1">Uncharacterized protein</fullName>
    </submittedName>
</protein>
<gene>
    <name evidence="1" type="ORF">WMO39_06915</name>
</gene>